<organism evidence="2 3">
    <name type="scientific">Streptomyces lavendulocolor</name>
    <dbReference type="NCBI Taxonomy" id="67316"/>
    <lineage>
        <taxon>Bacteria</taxon>
        <taxon>Bacillati</taxon>
        <taxon>Actinomycetota</taxon>
        <taxon>Actinomycetes</taxon>
        <taxon>Kitasatosporales</taxon>
        <taxon>Streptomycetaceae</taxon>
        <taxon>Streptomyces</taxon>
    </lineage>
</organism>
<accession>A0ABV2VZE9</accession>
<protein>
    <submittedName>
        <fullName evidence="2">Helix-turn-helix domain-containing protein</fullName>
    </submittedName>
</protein>
<evidence type="ECO:0000313" key="2">
    <source>
        <dbReference type="EMBL" id="MEU0706293.1"/>
    </source>
</evidence>
<dbReference type="SUPFAM" id="SSF46955">
    <property type="entry name" value="Putative DNA-binding domain"/>
    <property type="match status" value="1"/>
</dbReference>
<dbReference type="Pfam" id="PF12728">
    <property type="entry name" value="HTH_17"/>
    <property type="match status" value="1"/>
</dbReference>
<sequence length="73" mass="8058">MSGTNTTASRLLKTKEVAVLIRKSPEAVRQMRYRGLGPRGTKVGRDVLYDVRDVEQWLASMTAADPLAQRAVA</sequence>
<dbReference type="InterPro" id="IPR041657">
    <property type="entry name" value="HTH_17"/>
</dbReference>
<evidence type="ECO:0000259" key="1">
    <source>
        <dbReference type="Pfam" id="PF12728"/>
    </source>
</evidence>
<gene>
    <name evidence="2" type="ORF">ABZ508_02790</name>
</gene>
<dbReference type="Proteomes" id="UP001550378">
    <property type="component" value="Unassembled WGS sequence"/>
</dbReference>
<dbReference type="RefSeq" id="WP_359657824.1">
    <property type="nucleotide sequence ID" value="NZ_JBEXZP010000237.1"/>
</dbReference>
<reference evidence="2 3" key="1">
    <citation type="submission" date="2024-06" db="EMBL/GenBank/DDBJ databases">
        <title>The Natural Products Discovery Center: Release of the First 8490 Sequenced Strains for Exploring Actinobacteria Biosynthetic Diversity.</title>
        <authorList>
            <person name="Kalkreuter E."/>
            <person name="Kautsar S.A."/>
            <person name="Yang D."/>
            <person name="Bader C.D."/>
            <person name="Teijaro C.N."/>
            <person name="Fluegel L."/>
            <person name="Davis C.M."/>
            <person name="Simpson J.R."/>
            <person name="Lauterbach L."/>
            <person name="Steele A.D."/>
            <person name="Gui C."/>
            <person name="Meng S."/>
            <person name="Li G."/>
            <person name="Viehrig K."/>
            <person name="Ye F."/>
            <person name="Su P."/>
            <person name="Kiefer A.F."/>
            <person name="Nichols A."/>
            <person name="Cepeda A.J."/>
            <person name="Yan W."/>
            <person name="Fan B."/>
            <person name="Jiang Y."/>
            <person name="Adhikari A."/>
            <person name="Zheng C.-J."/>
            <person name="Schuster L."/>
            <person name="Cowan T.M."/>
            <person name="Smanski M.J."/>
            <person name="Chevrette M.G."/>
            <person name="De Carvalho L.P.S."/>
            <person name="Shen B."/>
        </authorList>
    </citation>
    <scope>NUCLEOTIDE SEQUENCE [LARGE SCALE GENOMIC DNA]</scope>
    <source>
        <strain evidence="2 3">NPDC006337</strain>
    </source>
</reference>
<keyword evidence="3" id="KW-1185">Reference proteome</keyword>
<feature type="domain" description="Helix-turn-helix" evidence="1">
    <location>
        <begin position="11"/>
        <end position="60"/>
    </location>
</feature>
<dbReference type="InterPro" id="IPR009061">
    <property type="entry name" value="DNA-bd_dom_put_sf"/>
</dbReference>
<evidence type="ECO:0000313" key="3">
    <source>
        <dbReference type="Proteomes" id="UP001550378"/>
    </source>
</evidence>
<name>A0ABV2VZE9_9ACTN</name>
<dbReference type="EMBL" id="JBEXZR010000002">
    <property type="protein sequence ID" value="MEU0706293.1"/>
    <property type="molecule type" value="Genomic_DNA"/>
</dbReference>
<comment type="caution">
    <text evidence="2">The sequence shown here is derived from an EMBL/GenBank/DDBJ whole genome shotgun (WGS) entry which is preliminary data.</text>
</comment>
<proteinExistence type="predicted"/>